<reference evidence="1 2" key="1">
    <citation type="submission" date="2024-04" db="EMBL/GenBank/DDBJ databases">
        <title>Tritrichomonas musculus Genome.</title>
        <authorList>
            <person name="Alves-Ferreira E."/>
            <person name="Grigg M."/>
            <person name="Lorenzi H."/>
            <person name="Galac M."/>
        </authorList>
    </citation>
    <scope>NUCLEOTIDE SEQUENCE [LARGE SCALE GENOMIC DNA]</scope>
    <source>
        <strain evidence="1 2">EAF2021</strain>
    </source>
</reference>
<comment type="caution">
    <text evidence="1">The sequence shown here is derived from an EMBL/GenBank/DDBJ whole genome shotgun (WGS) entry which is preliminary data.</text>
</comment>
<organism evidence="1 2">
    <name type="scientific">Tritrichomonas musculus</name>
    <dbReference type="NCBI Taxonomy" id="1915356"/>
    <lineage>
        <taxon>Eukaryota</taxon>
        <taxon>Metamonada</taxon>
        <taxon>Parabasalia</taxon>
        <taxon>Tritrichomonadida</taxon>
        <taxon>Tritrichomonadidae</taxon>
        <taxon>Tritrichomonas</taxon>
    </lineage>
</organism>
<name>A0ABR2K106_9EUKA</name>
<evidence type="ECO:0000313" key="2">
    <source>
        <dbReference type="Proteomes" id="UP001470230"/>
    </source>
</evidence>
<sequence length="280" mass="32096">MIDEEYCLIPTHRVKPLTDKINDLSYTEDTIKQLRALCVKGREIQDLILKYVPDDFYKQNITTGNPLLYVTLQLCNNMCVENEENQDHMFPLITSLFPSVEWDIKTATIALSFVITCTQPGSSHRKFISIDLLRPFLQLPANDPELELRFVTLFPPITNEVIDYGLKNEELCFIMLDRIHDAIECLPEQFDVEVVIPYLLQLITPDQLPIKMAKSKIMALFATLIGCSEPARRKALDLHAVDTIMNTKKIDKDDPILLECSELSLRYLAGDIDDMSPENF</sequence>
<keyword evidence="2" id="KW-1185">Reference proteome</keyword>
<evidence type="ECO:0000313" key="1">
    <source>
        <dbReference type="EMBL" id="KAK8884656.1"/>
    </source>
</evidence>
<proteinExistence type="predicted"/>
<gene>
    <name evidence="1" type="ORF">M9Y10_043774</name>
</gene>
<protein>
    <submittedName>
        <fullName evidence="1">Uncharacterized protein</fullName>
    </submittedName>
</protein>
<dbReference type="EMBL" id="JAPFFF010000008">
    <property type="protein sequence ID" value="KAK8884656.1"/>
    <property type="molecule type" value="Genomic_DNA"/>
</dbReference>
<dbReference type="Proteomes" id="UP001470230">
    <property type="component" value="Unassembled WGS sequence"/>
</dbReference>
<accession>A0ABR2K106</accession>